<keyword evidence="3" id="KW-0472">Membrane</keyword>
<dbReference type="PATRIC" id="fig|630626.3.peg.2997"/>
<evidence type="ECO:0000259" key="4">
    <source>
        <dbReference type="Pfam" id="PF01578"/>
    </source>
</evidence>
<evidence type="ECO:0000313" key="6">
    <source>
        <dbReference type="EMBL" id="AFJ48148.1"/>
    </source>
</evidence>
<feature type="domain" description="Cytochrome c-type biogenesis protein CcmF C-terminal" evidence="5">
    <location>
        <begin position="387"/>
        <end position="529"/>
    </location>
</feature>
<feature type="transmembrane region" description="Helical" evidence="3">
    <location>
        <begin position="242"/>
        <end position="270"/>
    </location>
</feature>
<dbReference type="InterPro" id="IPR002541">
    <property type="entry name" value="Cyt_c_assembly"/>
</dbReference>
<feature type="transmembrane region" description="Helical" evidence="3">
    <location>
        <begin position="86"/>
        <end position="109"/>
    </location>
</feature>
<dbReference type="AlphaFoldDB" id="I2BC94"/>
<feature type="transmembrane region" description="Helical" evidence="3">
    <location>
        <begin position="140"/>
        <end position="160"/>
    </location>
</feature>
<dbReference type="eggNOG" id="COG1138">
    <property type="taxonomic scope" value="Bacteria"/>
</dbReference>
<comment type="similarity">
    <text evidence="1">Belongs to the CcmF/CycK/Ccl1/NrfE/CcsA family.</text>
</comment>
<keyword evidence="7" id="KW-1185">Reference proteome</keyword>
<feature type="transmembrane region" description="Helical" evidence="3">
    <location>
        <begin position="357"/>
        <end position="374"/>
    </location>
</feature>
<dbReference type="GO" id="GO:0015232">
    <property type="term" value="F:heme transmembrane transporter activity"/>
    <property type="evidence" value="ECO:0007669"/>
    <property type="project" value="InterPro"/>
</dbReference>
<dbReference type="InterPro" id="IPR003570">
    <property type="entry name" value="Cyt_c_biogenesis_NrfE"/>
</dbReference>
<dbReference type="PRINTS" id="PR01410">
    <property type="entry name" value="CCBIOGENESIS"/>
</dbReference>
<keyword evidence="2" id="KW-0201">Cytochrome c-type biogenesis</keyword>
<dbReference type="NCBIfam" id="NF007691">
    <property type="entry name" value="PRK10369.1"/>
    <property type="match status" value="1"/>
</dbReference>
<dbReference type="GO" id="GO:0020037">
    <property type="term" value="F:heme binding"/>
    <property type="evidence" value="ECO:0007669"/>
    <property type="project" value="InterPro"/>
</dbReference>
<dbReference type="Proteomes" id="UP000001955">
    <property type="component" value="Chromosome"/>
</dbReference>
<dbReference type="PRINTS" id="PR01413">
    <property type="entry name" value="NRFEBIOGNSIS"/>
</dbReference>
<dbReference type="STRING" id="630626.EBL_c30780"/>
<name>I2BC94_SHIBC</name>
<dbReference type="GO" id="GO:0016020">
    <property type="term" value="C:membrane"/>
    <property type="evidence" value="ECO:0007669"/>
    <property type="project" value="InterPro"/>
</dbReference>
<sequence>MGPVVAATQAQFLLLALAFCMLIICFLGDDFSVEYVARHSHRLLPRGLALAAVWSGHEGSLLLWVLSLCLWSVLFARRYRHDPDPLYPRVLGILALITALLLMLVIGLADPFARLLPPAVEGRDLAPVLQHPGGIVHPPLLYLGYSGLMLVAAVVVAALLTGRFCSATARVCWRWAVPGWCALTLGILSGAWWAYGVLGWGGWWFWDPVENAALLPWLSATALLHTLSVARRRARFYYWSQLLAIITLVFVLLGILMVRSGVLLSVHAFAPGERQALPLFALFTLLSLAALGIFGRRAGYGRLRSAGPGPEETGILAAALLFSAVLLIVLTGTLYPMLHSLLGRGRISVGAAYFNRATLPFGLLMLVAIIMVSVQRVPGRAFFSRLPALLAHGGVLLAAAGIAASVITRQEISLNMVAGQQVALGGYRFRFERVDLIARENYTSEQALITLWRGEQQTGQLRPGRRFYTTRRQTMMIPGITSGLLYDGYAVLGEKTGPQRYALRLYIQTGISWIWGGGLLMVAGGLCSAWQGRWRRG</sequence>
<evidence type="ECO:0000256" key="1">
    <source>
        <dbReference type="ARBA" id="ARBA00009186"/>
    </source>
</evidence>
<dbReference type="InterPro" id="IPR003567">
    <property type="entry name" value="Cyt_c_biogenesis"/>
</dbReference>
<organism evidence="6 7">
    <name type="scientific">Shimwellia blattae (strain ATCC 29907 / DSM 4481 / JCM 1650 / NBRC 105725 / CDC 9005-74)</name>
    <name type="common">Escherichia blattae</name>
    <dbReference type="NCBI Taxonomy" id="630626"/>
    <lineage>
        <taxon>Bacteria</taxon>
        <taxon>Pseudomonadati</taxon>
        <taxon>Pseudomonadota</taxon>
        <taxon>Gammaproteobacteria</taxon>
        <taxon>Enterobacterales</taxon>
        <taxon>Enterobacteriaceae</taxon>
        <taxon>Shimwellia</taxon>
    </lineage>
</organism>
<dbReference type="HOGENOM" id="CLU_015041_3_0_6"/>
<feature type="transmembrane region" description="Helical" evidence="3">
    <location>
        <begin position="214"/>
        <end position="230"/>
    </location>
</feature>
<feature type="transmembrane region" description="Helical" evidence="3">
    <location>
        <begin position="315"/>
        <end position="337"/>
    </location>
</feature>
<dbReference type="PANTHER" id="PTHR43653:SF3">
    <property type="entry name" value="CYTOCHROME C-TYPE BIOGENESIS PROTEIN NRFE-RELATED"/>
    <property type="match status" value="1"/>
</dbReference>
<evidence type="ECO:0000256" key="2">
    <source>
        <dbReference type="ARBA" id="ARBA00022748"/>
    </source>
</evidence>
<gene>
    <name evidence="6" type="primary">nrfE</name>
    <name evidence="6" type="ordered locus">EBL_c30780</name>
</gene>
<proteinExistence type="inferred from homology"/>
<protein>
    <submittedName>
        <fullName evidence="6">Cytochrome c-type biogenesis protein NrfE</fullName>
    </submittedName>
</protein>
<feature type="transmembrane region" description="Helical" evidence="3">
    <location>
        <begin position="386"/>
        <end position="407"/>
    </location>
</feature>
<evidence type="ECO:0000313" key="7">
    <source>
        <dbReference type="Proteomes" id="UP000001955"/>
    </source>
</evidence>
<feature type="transmembrane region" description="Helical" evidence="3">
    <location>
        <begin position="12"/>
        <end position="29"/>
    </location>
</feature>
<dbReference type="InterPro" id="IPR032523">
    <property type="entry name" value="CcmF_C"/>
</dbReference>
<dbReference type="GO" id="GO:0017004">
    <property type="term" value="P:cytochrome complex assembly"/>
    <property type="evidence" value="ECO:0007669"/>
    <property type="project" value="UniProtKB-KW"/>
</dbReference>
<feature type="domain" description="Cytochrome c-type biogenesis protein CcmF C-terminal" evidence="5">
    <location>
        <begin position="307"/>
        <end position="371"/>
    </location>
</feature>
<keyword evidence="3" id="KW-1133">Transmembrane helix</keyword>
<accession>I2BC94</accession>
<feature type="transmembrane region" description="Helical" evidence="3">
    <location>
        <begin position="172"/>
        <end position="194"/>
    </location>
</feature>
<dbReference type="Pfam" id="PF01578">
    <property type="entry name" value="Cytochrom_C_asm"/>
    <property type="match status" value="1"/>
</dbReference>
<dbReference type="EMBL" id="CP001560">
    <property type="protein sequence ID" value="AFJ48148.1"/>
    <property type="molecule type" value="Genomic_DNA"/>
</dbReference>
<feature type="transmembrane region" description="Helical" evidence="3">
    <location>
        <begin position="276"/>
        <end position="294"/>
    </location>
</feature>
<dbReference type="KEGG" id="ebt:EBL_c30780"/>
<feature type="domain" description="Cytochrome c assembly protein" evidence="4">
    <location>
        <begin position="54"/>
        <end position="260"/>
    </location>
</feature>
<accession>K6W6Y1</accession>
<feature type="transmembrane region" description="Helical" evidence="3">
    <location>
        <begin position="510"/>
        <end position="530"/>
    </location>
</feature>
<dbReference type="PANTHER" id="PTHR43653">
    <property type="entry name" value="CYTOCHROME C ASSEMBLY PROTEIN-RELATED"/>
    <property type="match status" value="1"/>
</dbReference>
<keyword evidence="3" id="KW-0812">Transmembrane</keyword>
<dbReference type="Pfam" id="PF16327">
    <property type="entry name" value="CcmF_C"/>
    <property type="match status" value="2"/>
</dbReference>
<evidence type="ECO:0000259" key="5">
    <source>
        <dbReference type="Pfam" id="PF16327"/>
    </source>
</evidence>
<evidence type="ECO:0000256" key="3">
    <source>
        <dbReference type="SAM" id="Phobius"/>
    </source>
</evidence>
<reference evidence="6 7" key="1">
    <citation type="journal article" date="2012" name="J. Bacteriol.">
        <title>Complete genome sequence of the B12-producing Shimwellia blattae strain DSM 4481, isolated from a cockroach.</title>
        <authorList>
            <person name="Brzuszkiewicz E."/>
            <person name="Waschkowitz T."/>
            <person name="Wiezer A."/>
            <person name="Daniel R."/>
        </authorList>
    </citation>
    <scope>NUCLEOTIDE SEQUENCE [LARGE SCALE GENOMIC DNA]</scope>
    <source>
        <strain evidence="7">ATCC 29907 / DSM 4481 / JCM 1650 / NBRC 105725 / CDC 9005-74</strain>
    </source>
</reference>
<feature type="transmembrane region" description="Helical" evidence="3">
    <location>
        <begin position="49"/>
        <end position="74"/>
    </location>
</feature>